<dbReference type="CDD" id="cd03344">
    <property type="entry name" value="GroEL"/>
    <property type="match status" value="1"/>
</dbReference>
<dbReference type="Gene3D" id="3.30.260.10">
    <property type="entry name" value="TCP-1-like chaperonin intermediate domain"/>
    <property type="match status" value="1"/>
</dbReference>
<evidence type="ECO:0000313" key="7">
    <source>
        <dbReference type="Proteomes" id="UP000053825"/>
    </source>
</evidence>
<dbReference type="Proteomes" id="UP000053825">
    <property type="component" value="Unassembled WGS sequence"/>
</dbReference>
<evidence type="ECO:0000256" key="1">
    <source>
        <dbReference type="ARBA" id="ARBA00006607"/>
    </source>
</evidence>
<reference evidence="6 7" key="1">
    <citation type="submission" date="2015-07" db="EMBL/GenBank/DDBJ databases">
        <title>The genome of Habropoda laboriosa.</title>
        <authorList>
            <person name="Pan H."/>
            <person name="Kapheim K."/>
        </authorList>
    </citation>
    <scope>NUCLEOTIDE SEQUENCE [LARGE SCALE GENOMIC DNA]</scope>
    <source>
        <strain evidence="6">0110345459</strain>
    </source>
</reference>
<evidence type="ECO:0000256" key="2">
    <source>
        <dbReference type="ARBA" id="ARBA00022741"/>
    </source>
</evidence>
<dbReference type="SMR" id="A0A0L7QIS8"/>
<dbReference type="Pfam" id="PF00118">
    <property type="entry name" value="Cpn60_TCP1"/>
    <property type="match status" value="1"/>
</dbReference>
<dbReference type="GO" id="GO:0042026">
    <property type="term" value="P:protein refolding"/>
    <property type="evidence" value="ECO:0007669"/>
    <property type="project" value="InterPro"/>
</dbReference>
<protein>
    <submittedName>
        <fullName evidence="6">60 kDa chaperonin</fullName>
    </submittedName>
</protein>
<dbReference type="STRING" id="597456.A0A0L7QIS8"/>
<dbReference type="EMBL" id="KQ415617">
    <property type="protein sequence ID" value="KOC58547.1"/>
    <property type="molecule type" value="Genomic_DNA"/>
</dbReference>
<dbReference type="SUPFAM" id="SSF52029">
    <property type="entry name" value="GroEL apical domain-like"/>
    <property type="match status" value="1"/>
</dbReference>
<dbReference type="AlphaFoldDB" id="A0A0L7QIS8"/>
<dbReference type="Gene3D" id="3.50.7.10">
    <property type="entry name" value="GroEL"/>
    <property type="match status" value="1"/>
</dbReference>
<dbReference type="InterPro" id="IPR018370">
    <property type="entry name" value="Chaperonin_Cpn60_CS"/>
</dbReference>
<keyword evidence="2" id="KW-0547">Nucleotide-binding</keyword>
<evidence type="ECO:0000256" key="5">
    <source>
        <dbReference type="RuleBase" id="RU000418"/>
    </source>
</evidence>
<dbReference type="PRINTS" id="PR00298">
    <property type="entry name" value="CHAPERONIN60"/>
</dbReference>
<dbReference type="GO" id="GO:0005524">
    <property type="term" value="F:ATP binding"/>
    <property type="evidence" value="ECO:0007669"/>
    <property type="project" value="UniProtKB-KW"/>
</dbReference>
<dbReference type="InterPro" id="IPR027410">
    <property type="entry name" value="TCP-1-like_intermed_sf"/>
</dbReference>
<dbReference type="PANTHER" id="PTHR45633">
    <property type="entry name" value="60 KDA HEAT SHOCK PROTEIN, MITOCHONDRIAL"/>
    <property type="match status" value="1"/>
</dbReference>
<dbReference type="InterPro" id="IPR027413">
    <property type="entry name" value="GROEL-like_equatorial_sf"/>
</dbReference>
<dbReference type="GO" id="GO:0140662">
    <property type="term" value="F:ATP-dependent protein folding chaperone"/>
    <property type="evidence" value="ECO:0007669"/>
    <property type="project" value="InterPro"/>
</dbReference>
<evidence type="ECO:0000313" key="6">
    <source>
        <dbReference type="EMBL" id="KOC58547.1"/>
    </source>
</evidence>
<keyword evidence="7" id="KW-1185">Reference proteome</keyword>
<dbReference type="NCBIfam" id="NF009489">
    <property type="entry name" value="PRK12851.1"/>
    <property type="match status" value="1"/>
</dbReference>
<evidence type="ECO:0000256" key="3">
    <source>
        <dbReference type="ARBA" id="ARBA00022840"/>
    </source>
</evidence>
<dbReference type="PROSITE" id="PS00296">
    <property type="entry name" value="CHAPERONINS_CPN60"/>
    <property type="match status" value="1"/>
</dbReference>
<accession>A0A0L7QIS8</accession>
<proteinExistence type="inferred from homology"/>
<comment type="similarity">
    <text evidence="1 5">Belongs to the chaperonin (HSP60) family.</text>
</comment>
<keyword evidence="3" id="KW-0067">ATP-binding</keyword>
<dbReference type="InterPro" id="IPR001844">
    <property type="entry name" value="Cpn60/GroEL"/>
</dbReference>
<name>A0A0L7QIS8_9HYME</name>
<dbReference type="SUPFAM" id="SSF54849">
    <property type="entry name" value="GroEL-intermediate domain like"/>
    <property type="match status" value="1"/>
</dbReference>
<gene>
    <name evidence="6" type="ORF">WH47_09786</name>
</gene>
<organism evidence="6 7">
    <name type="scientific">Habropoda laboriosa</name>
    <dbReference type="NCBI Taxonomy" id="597456"/>
    <lineage>
        <taxon>Eukaryota</taxon>
        <taxon>Metazoa</taxon>
        <taxon>Ecdysozoa</taxon>
        <taxon>Arthropoda</taxon>
        <taxon>Hexapoda</taxon>
        <taxon>Insecta</taxon>
        <taxon>Pterygota</taxon>
        <taxon>Neoptera</taxon>
        <taxon>Endopterygota</taxon>
        <taxon>Hymenoptera</taxon>
        <taxon>Apocrita</taxon>
        <taxon>Aculeata</taxon>
        <taxon>Apoidea</taxon>
        <taxon>Anthophila</taxon>
        <taxon>Apidae</taxon>
        <taxon>Habropoda</taxon>
    </lineage>
</organism>
<dbReference type="Gene3D" id="1.10.560.10">
    <property type="entry name" value="GroEL-like equatorial domain"/>
    <property type="match status" value="1"/>
</dbReference>
<dbReference type="NCBIfam" id="NF009487">
    <property type="entry name" value="PRK12849.1"/>
    <property type="match status" value="1"/>
</dbReference>
<dbReference type="InterPro" id="IPR027409">
    <property type="entry name" value="GroEL-like_apical_dom_sf"/>
</dbReference>
<keyword evidence="4" id="KW-0143">Chaperone</keyword>
<dbReference type="NCBIfam" id="NF009488">
    <property type="entry name" value="PRK12850.1"/>
    <property type="match status" value="1"/>
</dbReference>
<dbReference type="SUPFAM" id="SSF48592">
    <property type="entry name" value="GroEL equatorial domain-like"/>
    <property type="match status" value="1"/>
</dbReference>
<dbReference type="InterPro" id="IPR002423">
    <property type="entry name" value="Cpn60/GroEL/TCP-1"/>
</dbReference>
<sequence>MQNRVLDFGQEARTKLISGINELVKAVAVTLGPKGRNVLITDSIGVQHVTKDGVTVARAIRFKDKLKDAGVQLVKQASAQSNEQAGDGTTTATVLAGEMINQGHKLIVGGAAPIDLQRGMVNAAEIIYSSLKYQSSPVTTQEQIRRIATISTNGDEFLGNTIAELMDKVGIDGAVKVEESINSETSIQVVEGLEFNRGYLSPYFAPSGAFEGTDVSVLLMDCSLDTVPEVQGILEDAAKSKKQIVILAHDFNPQVINFFAHNVAKGILNACLVKAPSFGINRTYELNDIAVLTGATVYSKAIHKPSDLKVDLLGTIKNLNVTAKKTLIVGGGGTTEAIDKYVADIKANIDAMEKANEELKEYDLELLRTRYSKLNNGVGIIRVGGSTEIEIKERRDRVDDAIAATRAASEEGVVVGGGTALLNASIELKSYDTSKFANDDVRAGFNLVIAAITKPLISISENAGENGDVTINNIITQRTKDVEPNLNFGYDAYTGKYVDLVETGVIDPVKVTRLAVKHAVSVAGIVLTTEATVTDDPEDLAASVNPNMTF</sequence>
<evidence type="ECO:0000256" key="4">
    <source>
        <dbReference type="ARBA" id="ARBA00023186"/>
    </source>
</evidence>
<dbReference type="FunFam" id="3.50.7.10:FF:000001">
    <property type="entry name" value="60 kDa chaperonin"/>
    <property type="match status" value="1"/>
</dbReference>
<dbReference type="OrthoDB" id="1733909at2759"/>
<dbReference type="NCBIfam" id="NF000592">
    <property type="entry name" value="PRK00013.1"/>
    <property type="match status" value="1"/>
</dbReference>